<dbReference type="PRINTS" id="PR00368">
    <property type="entry name" value="FADPNR"/>
</dbReference>
<reference evidence="7 8" key="1">
    <citation type="submission" date="2023-07" db="EMBL/GenBank/DDBJ databases">
        <title>Genomic Encyclopedia of Type Strains, Phase IV (KMG-IV): sequencing the most valuable type-strain genomes for metagenomic binning, comparative biology and taxonomic classification.</title>
        <authorList>
            <person name="Goeker M."/>
        </authorList>
    </citation>
    <scope>NUCLEOTIDE SEQUENCE [LARGE SCALE GENOMIC DNA]</scope>
    <source>
        <strain evidence="7 8">DSM 40573</strain>
    </source>
</reference>
<evidence type="ECO:0000256" key="2">
    <source>
        <dbReference type="ARBA" id="ARBA00022630"/>
    </source>
</evidence>
<dbReference type="GO" id="GO:0051213">
    <property type="term" value="F:dioxygenase activity"/>
    <property type="evidence" value="ECO:0007669"/>
    <property type="project" value="UniProtKB-KW"/>
</dbReference>
<dbReference type="RefSeq" id="WP_258901932.1">
    <property type="nucleotide sequence ID" value="NZ_JAUSWC010000019.1"/>
</dbReference>
<keyword evidence="8" id="KW-1185">Reference proteome</keyword>
<dbReference type="InterPro" id="IPR016156">
    <property type="entry name" value="FAD/NAD-linked_Rdtase_dimer_sf"/>
</dbReference>
<keyword evidence="7" id="KW-0223">Dioxygenase</keyword>
<evidence type="ECO:0000313" key="7">
    <source>
        <dbReference type="EMBL" id="MDQ0490067.1"/>
    </source>
</evidence>
<dbReference type="EC" id="1.18.1.3" evidence="7"/>
<protein>
    <submittedName>
        <fullName evidence="7">3-phenylpropionate/trans-cinnamate dioxygenase ferredoxin reductase subunit</fullName>
        <ecNumber evidence="7">1.18.1.3</ecNumber>
    </submittedName>
</protein>
<dbReference type="InterPro" id="IPR036188">
    <property type="entry name" value="FAD/NAD-bd_sf"/>
</dbReference>
<keyword evidence="3" id="KW-0274">FAD</keyword>
<evidence type="ECO:0000313" key="8">
    <source>
        <dbReference type="Proteomes" id="UP001236795"/>
    </source>
</evidence>
<feature type="domain" description="Reductase C-terminal" evidence="6">
    <location>
        <begin position="334"/>
        <end position="418"/>
    </location>
</feature>
<dbReference type="EMBL" id="JAUSWC010000019">
    <property type="protein sequence ID" value="MDQ0490067.1"/>
    <property type="molecule type" value="Genomic_DNA"/>
</dbReference>
<evidence type="ECO:0000259" key="6">
    <source>
        <dbReference type="Pfam" id="PF14759"/>
    </source>
</evidence>
<gene>
    <name evidence="7" type="ORF">QO019_004948</name>
</gene>
<dbReference type="Pfam" id="PF07992">
    <property type="entry name" value="Pyr_redox_2"/>
    <property type="match status" value="1"/>
</dbReference>
<dbReference type="InterPro" id="IPR023753">
    <property type="entry name" value="FAD/NAD-binding_dom"/>
</dbReference>
<evidence type="ECO:0000256" key="1">
    <source>
        <dbReference type="ARBA" id="ARBA00001974"/>
    </source>
</evidence>
<dbReference type="Pfam" id="PF14759">
    <property type="entry name" value="Reductase_C"/>
    <property type="match status" value="1"/>
</dbReference>
<dbReference type="Gene3D" id="3.30.390.30">
    <property type="match status" value="1"/>
</dbReference>
<evidence type="ECO:0000256" key="3">
    <source>
        <dbReference type="ARBA" id="ARBA00022827"/>
    </source>
</evidence>
<dbReference type="SUPFAM" id="SSF55424">
    <property type="entry name" value="FAD/NAD-linked reductases, dimerisation (C-terminal) domain"/>
    <property type="match status" value="1"/>
</dbReference>
<dbReference type="GO" id="GO:0008860">
    <property type="term" value="F:ferredoxin-NAD+ reductase activity"/>
    <property type="evidence" value="ECO:0007669"/>
    <property type="project" value="UniProtKB-EC"/>
</dbReference>
<dbReference type="Proteomes" id="UP001236795">
    <property type="component" value="Unassembled WGS sequence"/>
</dbReference>
<evidence type="ECO:0000259" key="5">
    <source>
        <dbReference type="Pfam" id="PF07992"/>
    </source>
</evidence>
<dbReference type="PRINTS" id="PR00411">
    <property type="entry name" value="PNDRDTASEI"/>
</dbReference>
<dbReference type="PANTHER" id="PTHR43557:SF2">
    <property type="entry name" value="RIESKE DOMAIN-CONTAINING PROTEIN-RELATED"/>
    <property type="match status" value="1"/>
</dbReference>
<comment type="cofactor">
    <cofactor evidence="1">
        <name>FAD</name>
        <dbReference type="ChEBI" id="CHEBI:57692"/>
    </cofactor>
</comment>
<feature type="domain" description="FAD/NAD(P)-binding" evidence="5">
    <location>
        <begin position="16"/>
        <end position="315"/>
    </location>
</feature>
<sequence>MTKTVTRSWPMPHPGILIVGASQAGAQVATSLRERGSTAPVTLVGAEPHLPYQRPPLSKAFLADKATEDSLLLRSAEYYRSNDIDVVTDEWVADVVLDRDGSGTAVTRSGRTFDFGRLALTTGGTPRRLSIPGADLDGVLYLRDLDDAVRLRGALKAARNVVVVGGGFIGLEAAAVARASGKEVVVVEALDRLLARAVAPVMSDFCLAAHQRRGSRILLERGVISFEGKGTSVTSVALSDGTSVPADLVLVGIGLVPRTEIAERIGLRCEAGIVIDAYGRTSNPDVVAAGDCTDLDAGDGRLVRIESVANAIAQARAAAATLAGSPTPLGAVPWFWSDQADVKLQIAGLSAGHDSVVVRGEPASESFSVLYFREGEVVAVNAVNAPRDYMLVKRILDTGGSLPMDRAGDVDTPLKDLVVRVA</sequence>
<keyword evidence="2" id="KW-0285">Flavoprotein</keyword>
<accession>A0ABU0KKX0</accession>
<keyword evidence="4 7" id="KW-0560">Oxidoreductase</keyword>
<dbReference type="PANTHER" id="PTHR43557">
    <property type="entry name" value="APOPTOSIS-INDUCING FACTOR 1"/>
    <property type="match status" value="1"/>
</dbReference>
<dbReference type="SUPFAM" id="SSF51905">
    <property type="entry name" value="FAD/NAD(P)-binding domain"/>
    <property type="match status" value="2"/>
</dbReference>
<organism evidence="7 8">
    <name type="scientific">Streptomyces thermodiastaticus</name>
    <dbReference type="NCBI Taxonomy" id="44061"/>
    <lineage>
        <taxon>Bacteria</taxon>
        <taxon>Bacillati</taxon>
        <taxon>Actinomycetota</taxon>
        <taxon>Actinomycetes</taxon>
        <taxon>Kitasatosporales</taxon>
        <taxon>Streptomycetaceae</taxon>
        <taxon>Streptomyces</taxon>
    </lineage>
</organism>
<dbReference type="Gene3D" id="3.50.50.60">
    <property type="entry name" value="FAD/NAD(P)-binding domain"/>
    <property type="match status" value="2"/>
</dbReference>
<proteinExistence type="predicted"/>
<dbReference type="InterPro" id="IPR028202">
    <property type="entry name" value="Reductase_C"/>
</dbReference>
<evidence type="ECO:0000256" key="4">
    <source>
        <dbReference type="ARBA" id="ARBA00023002"/>
    </source>
</evidence>
<comment type="caution">
    <text evidence="7">The sequence shown here is derived from an EMBL/GenBank/DDBJ whole genome shotgun (WGS) entry which is preliminary data.</text>
</comment>
<dbReference type="InterPro" id="IPR050446">
    <property type="entry name" value="FAD-oxidoreductase/Apoptosis"/>
</dbReference>
<name>A0ABU0KKX0_9ACTN</name>